<organism evidence="2 3">
    <name type="scientific">Candidatus Accumulibacter adjunctus</name>
    <dbReference type="NCBI Taxonomy" id="1454001"/>
    <lineage>
        <taxon>Bacteria</taxon>
        <taxon>Pseudomonadati</taxon>
        <taxon>Pseudomonadota</taxon>
        <taxon>Betaproteobacteria</taxon>
        <taxon>Candidatus Accumulibacter</taxon>
    </lineage>
</organism>
<protein>
    <recommendedName>
        <fullName evidence="4">DUF1631 family protein</fullName>
    </recommendedName>
</protein>
<dbReference type="Pfam" id="PF07793">
    <property type="entry name" value="DUF1631"/>
    <property type="match status" value="1"/>
</dbReference>
<evidence type="ECO:0008006" key="4">
    <source>
        <dbReference type="Google" id="ProtNLM"/>
    </source>
</evidence>
<reference evidence="2" key="1">
    <citation type="submission" date="2014-02" db="EMBL/GenBank/DDBJ databases">
        <title>Expanding our view of genomic diversity in Candidatus Accumulibacter clades.</title>
        <authorList>
            <person name="Skennerton C.T."/>
            <person name="Barr J.J."/>
            <person name="Slater F.R."/>
            <person name="Bond P.L."/>
            <person name="Tyson G.W."/>
        </authorList>
    </citation>
    <scope>NUCLEOTIDE SEQUENCE [LARGE SCALE GENOMIC DNA]</scope>
</reference>
<keyword evidence="3" id="KW-1185">Reference proteome</keyword>
<gene>
    <name evidence="2" type="ORF">AW08_00634</name>
</gene>
<evidence type="ECO:0000256" key="1">
    <source>
        <dbReference type="SAM" id="MobiDB-lite"/>
    </source>
</evidence>
<comment type="caution">
    <text evidence="2">The sequence shown here is derived from an EMBL/GenBank/DDBJ whole genome shotgun (WGS) entry which is preliminary data.</text>
</comment>
<accession>A0A011NXQ3</accession>
<feature type="region of interest" description="Disordered" evidence="1">
    <location>
        <begin position="187"/>
        <end position="218"/>
    </location>
</feature>
<proteinExistence type="predicted"/>
<dbReference type="PATRIC" id="fig|1454001.3.peg.612"/>
<dbReference type="InterPro" id="IPR012434">
    <property type="entry name" value="DUF1631"/>
</dbReference>
<name>A0A011NXQ3_9PROT</name>
<dbReference type="EMBL" id="JFAX01000002">
    <property type="protein sequence ID" value="EXI69422.1"/>
    <property type="molecule type" value="Genomic_DNA"/>
</dbReference>
<dbReference type="AlphaFoldDB" id="A0A011NXQ3"/>
<evidence type="ECO:0000313" key="3">
    <source>
        <dbReference type="Proteomes" id="UP000020218"/>
    </source>
</evidence>
<sequence>MPPHEPPSSRPGERQLALTRASREILQRRLGDVVRICAAHSPAAAEAFEREVGEAHDELLSTHSDDDFGQASELTASRLTLMGDDDLELDIRIRNVGSRLREAGGRALSRCQSRYRTLLGWAAGNDGDEPLGPEVICLGLWALSREAARSLEEALTLLDRIEQRLLQQLPLIYGEIDDFLASQGVEAAPTERRQKADTGTVTAPSPRSPASLGQTSSSALQDFVRQQTAGTPTASAAPLAGDDSLQACRPALDTAALVMLQHLLARLTALETHASAAEATATGTAAPRSQDLDLPAGRPEAVIIDTMALIFEAMFESDELPDVIRAAVGNLQIPLLKVALVDPALLASETHPARLLLNRIGHAALGLPRDAPSGHPLCARLCRLAATARAALGRQPIDLDSLLADLAALIDERERAIRASAAPYEQMVRAHESRRYASQLAATWLRTSLARTHAAEIAAFLETYWLRVMIAAGADGGPNGERWQQHSRTADDLIWSVLPKQGPDERKRLAGMASSLLKRIADGLDGIGISAAERKPFLERLFDLQTAALRNQSAAAPAGERTAGVRPTGRFAEALKDVAGSGAQLLEDDGRQVRYLAGANSERPPQAGAAAGLQVGEWLRFSLPDAATLCGLSCWLDPAGATILLFNPDWIWAVAAHRSFFDRQIAIGEARIVSRVCLFDAAAERALRRLGGG</sequence>
<dbReference type="STRING" id="1454001.AW08_00634"/>
<dbReference type="Proteomes" id="UP000020218">
    <property type="component" value="Unassembled WGS sequence"/>
</dbReference>
<evidence type="ECO:0000313" key="2">
    <source>
        <dbReference type="EMBL" id="EXI69422.1"/>
    </source>
</evidence>